<dbReference type="EMBL" id="BKCJ010004125">
    <property type="protein sequence ID" value="GEU59175.1"/>
    <property type="molecule type" value="Genomic_DNA"/>
</dbReference>
<accession>A0A6L2LG24</accession>
<dbReference type="AlphaFoldDB" id="A0A6L2LG24"/>
<comment type="caution">
    <text evidence="1">The sequence shown here is derived from an EMBL/GenBank/DDBJ whole genome shotgun (WGS) entry which is preliminary data.</text>
</comment>
<sequence>MTTLAEFMILSGRDNHPPMLDKDLVTRTKKYAELSPIEKIQADCDLKETNIILQGLPSNIYTLVNHHRVAKDLSERIQLLMQVNQQTHLAEFAQIDSGLAILMFKQGDDPSDAINKIMLFMSTVVTSRLSSTDNQLRNSSNPRQQATIYDERIVDSIKRDEWVLRSKREIFGVEILGKFISENNEKEKEEPKCFWETVHETNIDVVFREVNTIIGKLIEQGLIMGVGVGLERPPSSHQESIGTQA</sequence>
<proteinExistence type="predicted"/>
<gene>
    <name evidence="1" type="ORF">Tci_031153</name>
</gene>
<protein>
    <submittedName>
        <fullName evidence="1">Uncharacterized protein</fullName>
    </submittedName>
</protein>
<reference evidence="1" key="1">
    <citation type="journal article" date="2019" name="Sci. Rep.">
        <title>Draft genome of Tanacetum cinerariifolium, the natural source of mosquito coil.</title>
        <authorList>
            <person name="Yamashiro T."/>
            <person name="Shiraishi A."/>
            <person name="Satake H."/>
            <person name="Nakayama K."/>
        </authorList>
    </citation>
    <scope>NUCLEOTIDE SEQUENCE</scope>
</reference>
<name>A0A6L2LG24_TANCI</name>
<evidence type="ECO:0000313" key="1">
    <source>
        <dbReference type="EMBL" id="GEU59175.1"/>
    </source>
</evidence>
<organism evidence="1">
    <name type="scientific">Tanacetum cinerariifolium</name>
    <name type="common">Dalmatian daisy</name>
    <name type="synonym">Chrysanthemum cinerariifolium</name>
    <dbReference type="NCBI Taxonomy" id="118510"/>
    <lineage>
        <taxon>Eukaryota</taxon>
        <taxon>Viridiplantae</taxon>
        <taxon>Streptophyta</taxon>
        <taxon>Embryophyta</taxon>
        <taxon>Tracheophyta</taxon>
        <taxon>Spermatophyta</taxon>
        <taxon>Magnoliopsida</taxon>
        <taxon>eudicotyledons</taxon>
        <taxon>Gunneridae</taxon>
        <taxon>Pentapetalae</taxon>
        <taxon>asterids</taxon>
        <taxon>campanulids</taxon>
        <taxon>Asterales</taxon>
        <taxon>Asteraceae</taxon>
        <taxon>Asteroideae</taxon>
        <taxon>Anthemideae</taxon>
        <taxon>Anthemidinae</taxon>
        <taxon>Tanacetum</taxon>
    </lineage>
</organism>